<comment type="caution">
    <text evidence="1">The sequence shown here is derived from an EMBL/GenBank/DDBJ whole genome shotgun (WGS) entry which is preliminary data.</text>
</comment>
<keyword evidence="2" id="KW-1185">Reference proteome</keyword>
<evidence type="ECO:0000313" key="2">
    <source>
        <dbReference type="Proteomes" id="UP001363622"/>
    </source>
</evidence>
<protein>
    <submittedName>
        <fullName evidence="1">Uncharacterized protein</fullName>
    </submittedName>
</protein>
<evidence type="ECO:0000313" key="1">
    <source>
        <dbReference type="EMBL" id="KAK7515832.1"/>
    </source>
</evidence>
<dbReference type="EMBL" id="JBBPHU010000007">
    <property type="protein sequence ID" value="KAK7515832.1"/>
    <property type="molecule type" value="Genomic_DNA"/>
</dbReference>
<name>A0ABR1KLQ6_9PEZI</name>
<dbReference type="Proteomes" id="UP001363622">
    <property type="component" value="Unassembled WGS sequence"/>
</dbReference>
<proteinExistence type="predicted"/>
<reference evidence="1 2" key="1">
    <citation type="submission" date="2024-04" db="EMBL/GenBank/DDBJ databases">
        <title>Phyllosticta paracitricarpa is synonymous to the EU quarantine fungus P. citricarpa based on phylogenomic analyses.</title>
        <authorList>
            <consortium name="Lawrence Berkeley National Laboratory"/>
            <person name="Van Ingen-Buijs V.A."/>
            <person name="Van Westerhoven A.C."/>
            <person name="Haridas S."/>
            <person name="Skiadas P."/>
            <person name="Martin F."/>
            <person name="Groenewald J.Z."/>
            <person name="Crous P.W."/>
            <person name="Seidl M.F."/>
        </authorList>
    </citation>
    <scope>NUCLEOTIDE SEQUENCE [LARGE SCALE GENOMIC DNA]</scope>
    <source>
        <strain evidence="1 2">CBS 123371</strain>
    </source>
</reference>
<sequence>MAMIFLPLMQSLPNAAHSTFEVSNSPMGFFRNPWSVTVMEVLPPLSLLDAAPELQLNNLRPNSTPQRQTSKVVFDAADWLLGARHIAAYMASLSFFFPERYAARKGAQRSASTCTFSEGSLFPLSKPAS</sequence>
<accession>A0ABR1KLQ6</accession>
<gene>
    <name evidence="1" type="ORF">IWZ03DRAFT_424518</name>
</gene>
<organism evidence="1 2">
    <name type="scientific">Phyllosticta citriasiana</name>
    <dbReference type="NCBI Taxonomy" id="595635"/>
    <lineage>
        <taxon>Eukaryota</taxon>
        <taxon>Fungi</taxon>
        <taxon>Dikarya</taxon>
        <taxon>Ascomycota</taxon>
        <taxon>Pezizomycotina</taxon>
        <taxon>Dothideomycetes</taxon>
        <taxon>Dothideomycetes incertae sedis</taxon>
        <taxon>Botryosphaeriales</taxon>
        <taxon>Phyllostictaceae</taxon>
        <taxon>Phyllosticta</taxon>
    </lineage>
</organism>